<evidence type="ECO:0000313" key="3">
    <source>
        <dbReference type="Proteomes" id="UP000277580"/>
    </source>
</evidence>
<keyword evidence="3" id="KW-1185">Reference proteome</keyword>
<name>A0A3N4L561_9PEZI</name>
<evidence type="ECO:0000313" key="2">
    <source>
        <dbReference type="EMBL" id="RPB15771.1"/>
    </source>
</evidence>
<reference evidence="2 3" key="1">
    <citation type="journal article" date="2018" name="Nat. Ecol. Evol.">
        <title>Pezizomycetes genomes reveal the molecular basis of ectomycorrhizal truffle lifestyle.</title>
        <authorList>
            <person name="Murat C."/>
            <person name="Payen T."/>
            <person name="Noel B."/>
            <person name="Kuo A."/>
            <person name="Morin E."/>
            <person name="Chen J."/>
            <person name="Kohler A."/>
            <person name="Krizsan K."/>
            <person name="Balestrini R."/>
            <person name="Da Silva C."/>
            <person name="Montanini B."/>
            <person name="Hainaut M."/>
            <person name="Levati E."/>
            <person name="Barry K.W."/>
            <person name="Belfiori B."/>
            <person name="Cichocki N."/>
            <person name="Clum A."/>
            <person name="Dockter R.B."/>
            <person name="Fauchery L."/>
            <person name="Guy J."/>
            <person name="Iotti M."/>
            <person name="Le Tacon F."/>
            <person name="Lindquist E.A."/>
            <person name="Lipzen A."/>
            <person name="Malagnac F."/>
            <person name="Mello A."/>
            <person name="Molinier V."/>
            <person name="Miyauchi S."/>
            <person name="Poulain J."/>
            <person name="Riccioni C."/>
            <person name="Rubini A."/>
            <person name="Sitrit Y."/>
            <person name="Splivallo R."/>
            <person name="Traeger S."/>
            <person name="Wang M."/>
            <person name="Zifcakova L."/>
            <person name="Wipf D."/>
            <person name="Zambonelli A."/>
            <person name="Paolocci F."/>
            <person name="Nowrousian M."/>
            <person name="Ottonello S."/>
            <person name="Baldrian P."/>
            <person name="Spatafora J.W."/>
            <person name="Henrissat B."/>
            <person name="Nagy L.G."/>
            <person name="Aury J.M."/>
            <person name="Wincker P."/>
            <person name="Grigoriev I.V."/>
            <person name="Bonfante P."/>
            <person name="Martin F.M."/>
        </authorList>
    </citation>
    <scope>NUCLEOTIDE SEQUENCE [LARGE SCALE GENOMIC DNA]</scope>
    <source>
        <strain evidence="2 3">CCBAS932</strain>
    </source>
</reference>
<dbReference type="InParanoid" id="A0A3N4L561"/>
<protein>
    <submittedName>
        <fullName evidence="2">Uncharacterized protein</fullName>
    </submittedName>
</protein>
<keyword evidence="1" id="KW-0812">Transmembrane</keyword>
<organism evidence="2 3">
    <name type="scientific">Morchella conica CCBAS932</name>
    <dbReference type="NCBI Taxonomy" id="1392247"/>
    <lineage>
        <taxon>Eukaryota</taxon>
        <taxon>Fungi</taxon>
        <taxon>Dikarya</taxon>
        <taxon>Ascomycota</taxon>
        <taxon>Pezizomycotina</taxon>
        <taxon>Pezizomycetes</taxon>
        <taxon>Pezizales</taxon>
        <taxon>Morchellaceae</taxon>
        <taxon>Morchella</taxon>
    </lineage>
</organism>
<dbReference type="EMBL" id="ML119111">
    <property type="protein sequence ID" value="RPB15771.1"/>
    <property type="molecule type" value="Genomic_DNA"/>
</dbReference>
<gene>
    <name evidence="2" type="ORF">P167DRAFT_377715</name>
</gene>
<keyword evidence="1" id="KW-0472">Membrane</keyword>
<evidence type="ECO:0000256" key="1">
    <source>
        <dbReference type="SAM" id="Phobius"/>
    </source>
</evidence>
<dbReference type="AlphaFoldDB" id="A0A3N4L561"/>
<feature type="transmembrane region" description="Helical" evidence="1">
    <location>
        <begin position="46"/>
        <end position="69"/>
    </location>
</feature>
<proteinExistence type="predicted"/>
<accession>A0A3N4L561</accession>
<dbReference type="Proteomes" id="UP000277580">
    <property type="component" value="Unassembled WGS sequence"/>
</dbReference>
<keyword evidence="1" id="KW-1133">Transmembrane helix</keyword>
<sequence length="152" mass="16900">MTYGRNPAAIGVILERPDTKGLSLMCYAVELVLCKEPGGLFHFCPYYPMICPSFLPLLLVLLFSLYLFLSSPLDFFLPLDFLIHTHNCTFLRTKGQFVVTIPSRWDVHNWIINGSGHLNLPVCGSCAQSLPSSDAATKEASLLRTDSVVFES</sequence>